<name>A0A8B6FNK7_MYTGA</name>
<dbReference type="InterPro" id="IPR036514">
    <property type="entry name" value="SGNH_hydro_sf"/>
</dbReference>
<accession>A0A8B6FNK7</accession>
<comment type="caution">
    <text evidence="2">The sequence shown here is derived from an EMBL/GenBank/DDBJ whole genome shotgun (WGS) entry which is preliminary data.</text>
</comment>
<dbReference type="Gene3D" id="3.40.50.1110">
    <property type="entry name" value="SGNH hydrolase"/>
    <property type="match status" value="1"/>
</dbReference>
<reference evidence="2" key="1">
    <citation type="submission" date="2018-11" db="EMBL/GenBank/DDBJ databases">
        <authorList>
            <person name="Alioto T."/>
            <person name="Alioto T."/>
        </authorList>
    </citation>
    <scope>NUCLEOTIDE SEQUENCE</scope>
</reference>
<dbReference type="Proteomes" id="UP000596742">
    <property type="component" value="Unassembled WGS sequence"/>
</dbReference>
<protein>
    <recommendedName>
        <fullName evidence="1">SGNH hydrolase-type esterase domain-containing protein</fullName>
    </recommendedName>
</protein>
<organism evidence="2 3">
    <name type="scientific">Mytilus galloprovincialis</name>
    <name type="common">Mediterranean mussel</name>
    <dbReference type="NCBI Taxonomy" id="29158"/>
    <lineage>
        <taxon>Eukaryota</taxon>
        <taxon>Metazoa</taxon>
        <taxon>Spiralia</taxon>
        <taxon>Lophotrochozoa</taxon>
        <taxon>Mollusca</taxon>
        <taxon>Bivalvia</taxon>
        <taxon>Autobranchia</taxon>
        <taxon>Pteriomorphia</taxon>
        <taxon>Mytilida</taxon>
        <taxon>Mytiloidea</taxon>
        <taxon>Mytilidae</taxon>
        <taxon>Mytilinae</taxon>
        <taxon>Mytilus</taxon>
    </lineage>
</organism>
<dbReference type="AlphaFoldDB" id="A0A8B6FNK7"/>
<dbReference type="OrthoDB" id="5982747at2759"/>
<evidence type="ECO:0000259" key="1">
    <source>
        <dbReference type="Pfam" id="PF13472"/>
    </source>
</evidence>
<dbReference type="Pfam" id="PF13472">
    <property type="entry name" value="Lipase_GDSL_2"/>
    <property type="match status" value="1"/>
</dbReference>
<keyword evidence="3" id="KW-1185">Reference proteome</keyword>
<proteinExistence type="predicted"/>
<evidence type="ECO:0000313" key="3">
    <source>
        <dbReference type="Proteomes" id="UP000596742"/>
    </source>
</evidence>
<dbReference type="EMBL" id="UYJE01007125">
    <property type="protein sequence ID" value="VDI52008.1"/>
    <property type="molecule type" value="Genomic_DNA"/>
</dbReference>
<dbReference type="InterPro" id="IPR013830">
    <property type="entry name" value="SGNH_hydro"/>
</dbReference>
<sequence length="221" mass="24452">MESVKPTVYLIGTSNIQGINEDKLTTVTQITKFTSYTLDDTRKCISKFTHPPDIMVLHALTNDLKSKSPQDCVKELGDIILSLQQKWESMKIIVLLTTPRSDSLIHNTNGQIINALMKQSFSEVNVLFVDHSNKAFGGNPTPEMLAVDKFHLSTKGIAQLASNIKRAIHSTLGVPLPARQVVVALVSTEDVVEVPEAEVVEDNHLGPSQHLSLIHTIKFQY</sequence>
<feature type="domain" description="SGNH hydrolase-type esterase" evidence="1">
    <location>
        <begin position="47"/>
        <end position="156"/>
    </location>
</feature>
<dbReference type="SUPFAM" id="SSF52266">
    <property type="entry name" value="SGNH hydrolase"/>
    <property type="match status" value="1"/>
</dbReference>
<evidence type="ECO:0000313" key="2">
    <source>
        <dbReference type="EMBL" id="VDI52008.1"/>
    </source>
</evidence>
<gene>
    <name evidence="2" type="ORF">MGAL_10B022110</name>
</gene>